<feature type="transmembrane region" description="Helical" evidence="1">
    <location>
        <begin position="103"/>
        <end position="123"/>
    </location>
</feature>
<evidence type="ECO:0000313" key="2">
    <source>
        <dbReference type="EMBL" id="WMV58531.1"/>
    </source>
</evidence>
<name>A0AAF1A0J4_SOLVR</name>
<reference evidence="2" key="1">
    <citation type="submission" date="2023-08" db="EMBL/GenBank/DDBJ databases">
        <title>A de novo genome assembly of Solanum verrucosum Schlechtendal, a Mexican diploid species geographically isolated from the other diploid A-genome species in potato relatives.</title>
        <authorList>
            <person name="Hosaka K."/>
        </authorList>
    </citation>
    <scope>NUCLEOTIDE SEQUENCE</scope>
    <source>
        <tissue evidence="2">Young leaves</tissue>
    </source>
</reference>
<dbReference type="Proteomes" id="UP001234989">
    <property type="component" value="Chromosome 12"/>
</dbReference>
<keyword evidence="1" id="KW-0472">Membrane</keyword>
<proteinExistence type="predicted"/>
<keyword evidence="1" id="KW-0812">Transmembrane</keyword>
<keyword evidence="1" id="KW-1133">Transmembrane helix</keyword>
<keyword evidence="3" id="KW-1185">Reference proteome</keyword>
<protein>
    <submittedName>
        <fullName evidence="2">Uncharacterized protein</fullName>
    </submittedName>
</protein>
<organism evidence="2 3">
    <name type="scientific">Solanum verrucosum</name>
    <dbReference type="NCBI Taxonomy" id="315347"/>
    <lineage>
        <taxon>Eukaryota</taxon>
        <taxon>Viridiplantae</taxon>
        <taxon>Streptophyta</taxon>
        <taxon>Embryophyta</taxon>
        <taxon>Tracheophyta</taxon>
        <taxon>Spermatophyta</taxon>
        <taxon>Magnoliopsida</taxon>
        <taxon>eudicotyledons</taxon>
        <taxon>Gunneridae</taxon>
        <taxon>Pentapetalae</taxon>
        <taxon>asterids</taxon>
        <taxon>lamiids</taxon>
        <taxon>Solanales</taxon>
        <taxon>Solanaceae</taxon>
        <taxon>Solanoideae</taxon>
        <taxon>Solaneae</taxon>
        <taxon>Solanum</taxon>
    </lineage>
</organism>
<gene>
    <name evidence="2" type="ORF">MTR67_051916</name>
</gene>
<evidence type="ECO:0000313" key="3">
    <source>
        <dbReference type="Proteomes" id="UP001234989"/>
    </source>
</evidence>
<feature type="transmembrane region" description="Helical" evidence="1">
    <location>
        <begin position="135"/>
        <end position="160"/>
    </location>
</feature>
<sequence length="261" mass="28975">MGSISWVTPLDLVSLCWKMTFLPVPIGRGWENLKYQVLLSSLNSVPYNYINYALSDSVMLLPELYLDFIAKMELVTEARFWGAFGLYSILTLAYLAAGLSGGFLTFVMSAFMLLAWISFRLSMKSFVVGSFRSTACYVIPLIPCVMYTVYFGGFLVAFVIEKMGMTGSLPPPFGPSTPACSPRQPDTSVNLAHLKNPDRAGQVIFYEIQGDSSPEVLRDDNFIDAMDLQVSWHATIVTKKRNTYVAMTMMATNVVKGALKP</sequence>
<accession>A0AAF1A0J4</accession>
<evidence type="ECO:0000256" key="1">
    <source>
        <dbReference type="SAM" id="Phobius"/>
    </source>
</evidence>
<dbReference type="AlphaFoldDB" id="A0AAF1A0J4"/>
<dbReference type="EMBL" id="CP133623">
    <property type="protein sequence ID" value="WMV58531.1"/>
    <property type="molecule type" value="Genomic_DNA"/>
</dbReference>